<keyword evidence="3 7" id="KW-0812">Transmembrane</keyword>
<feature type="domain" description="SSD" evidence="8">
    <location>
        <begin position="311"/>
        <end position="477"/>
    </location>
</feature>
<feature type="transmembrane region" description="Helical" evidence="7">
    <location>
        <begin position="343"/>
        <end position="364"/>
    </location>
</feature>
<keyword evidence="5 7" id="KW-0472">Membrane</keyword>
<proteinExistence type="inferred from homology"/>
<evidence type="ECO:0000256" key="3">
    <source>
        <dbReference type="ARBA" id="ARBA00022692"/>
    </source>
</evidence>
<keyword evidence="6" id="KW-0325">Glycoprotein</keyword>
<dbReference type="InterPro" id="IPR051697">
    <property type="entry name" value="Patched_domain-protein"/>
</dbReference>
<dbReference type="Gene3D" id="1.20.1640.10">
    <property type="entry name" value="Multidrug efflux transporter AcrB transmembrane domain"/>
    <property type="match status" value="2"/>
</dbReference>
<gene>
    <name evidence="9" type="primary">Necator_chrI.g3928</name>
    <name evidence="9" type="ORF">RB195_007799</name>
</gene>
<dbReference type="Proteomes" id="UP001303046">
    <property type="component" value="Unassembled WGS sequence"/>
</dbReference>
<evidence type="ECO:0000256" key="2">
    <source>
        <dbReference type="ARBA" id="ARBA00005585"/>
    </source>
</evidence>
<comment type="caution">
    <text evidence="9">The sequence shown here is derived from an EMBL/GenBank/DDBJ whole genome shotgun (WGS) entry which is preliminary data.</text>
</comment>
<dbReference type="EMBL" id="JAVFWL010000001">
    <property type="protein sequence ID" value="KAK6731561.1"/>
    <property type="molecule type" value="Genomic_DNA"/>
</dbReference>
<evidence type="ECO:0000313" key="9">
    <source>
        <dbReference type="EMBL" id="KAK6731561.1"/>
    </source>
</evidence>
<dbReference type="SUPFAM" id="SSF82866">
    <property type="entry name" value="Multidrug efflux transporter AcrB transmembrane domain"/>
    <property type="match status" value="2"/>
</dbReference>
<feature type="transmembrane region" description="Helical" evidence="7">
    <location>
        <begin position="370"/>
        <end position="392"/>
    </location>
</feature>
<evidence type="ECO:0000259" key="8">
    <source>
        <dbReference type="PROSITE" id="PS50156"/>
    </source>
</evidence>
<feature type="transmembrane region" description="Helical" evidence="7">
    <location>
        <begin position="537"/>
        <end position="557"/>
    </location>
</feature>
<feature type="transmembrane region" description="Helical" evidence="7">
    <location>
        <begin position="779"/>
        <end position="801"/>
    </location>
</feature>
<dbReference type="InterPro" id="IPR000731">
    <property type="entry name" value="SSD"/>
</dbReference>
<evidence type="ECO:0000256" key="5">
    <source>
        <dbReference type="ARBA" id="ARBA00023136"/>
    </source>
</evidence>
<dbReference type="PROSITE" id="PS50156">
    <property type="entry name" value="SSD"/>
    <property type="match status" value="1"/>
</dbReference>
<dbReference type="InterPro" id="IPR003392">
    <property type="entry name" value="PTHD_SSD"/>
</dbReference>
<comment type="similarity">
    <text evidence="2">Belongs to the patched family.</text>
</comment>
<sequence length="922" mass="103031">MKVVAEDSVAKAAITMEPVLSNASDSGKKDTILIRWITRFYHRWALFVADHAILTIVICTILSLVGTAKIVTTPNENDITGYTPYGARARDELDVAGEFFSRGGSGIAIFVLILPKDGGNALRLEVLDEAIEVEEKLSTNFTILNPHTNQMEPYRDFCFSFCQINEPFVQFASSYIVQKSLAEKGTPINTRIELTYPISTFYDRRINIQPHFFGLEFTDDPLPDGSIDLNSTEVSTKLHISNLKSAKMLALQLRAERKDWWTTQMVKEFELSITEYFEKDFVSSNIRVLTLSTSFVEAEVVRAGMSLLPFLVVGFAIMACVSSLTTFLSALFMDQVSIHKFSLAVMACICPFMACGTALGALFFIGVRFGSILCVTPFLVLAIGVDDAYLMIHSWQRVTKELRENPVKGDCAAYRLAQVLSDTGPAIMISALTNMSADTVGAFTSSPEITLLCYGNAACILVDFIYQITLYSAVMVIAGHFEVENERELSLTQRVECGADDAVDSIDQKSVSSTLEKLTCKFSTFLDNYVTLVTNKLFNFAVILVWIIFLAVSIKGITQMPINLTPKKMFSKDSSLLEMDDLRVSYVIPHFTLATVFVNKPGNLSDQHRLARLNSLVNEMESLPGAWGNRSSNFFVRDFIEYEKGMSEFEPEDSEKATKGPNSLNLKDLPAFLEWPEYEFWRGFLRFNENSTELERFFLTTAYHGDDLREWINRDKLLKSWRNVVDRYAPEFNVTVYYDDGIYLDLIENMPTDTWQSGVATICCMAIVCFIFMWDLPTVLITTGVIASIMTGILGLLSWTGTDLDPIVMAALIISIGFSVDIPAHVSYHYYSAGSHIPPPITARRRLRYCLSSVGFPALQASLSTSLCVLALLLVSIYMSQVFVKTMIICMTLCVLHGLVLIPCLVSIADPVLIKLQRSKKA</sequence>
<protein>
    <recommendedName>
        <fullName evidence="8">SSD domain-containing protein</fullName>
    </recommendedName>
</protein>
<dbReference type="PANTHER" id="PTHR10796">
    <property type="entry name" value="PATCHED-RELATED"/>
    <property type="match status" value="1"/>
</dbReference>
<evidence type="ECO:0000256" key="6">
    <source>
        <dbReference type="ARBA" id="ARBA00023180"/>
    </source>
</evidence>
<dbReference type="Pfam" id="PF02460">
    <property type="entry name" value="Patched"/>
    <property type="match status" value="1"/>
</dbReference>
<keyword evidence="4 7" id="KW-1133">Transmembrane helix</keyword>
<reference evidence="9 10" key="1">
    <citation type="submission" date="2023-08" db="EMBL/GenBank/DDBJ databases">
        <title>A Necator americanus chromosomal reference genome.</title>
        <authorList>
            <person name="Ilik V."/>
            <person name="Petrzelkova K.J."/>
            <person name="Pardy F."/>
            <person name="Fuh T."/>
            <person name="Niatou-Singa F.S."/>
            <person name="Gouil Q."/>
            <person name="Baker L."/>
            <person name="Ritchie M.E."/>
            <person name="Jex A.R."/>
            <person name="Gazzola D."/>
            <person name="Li H."/>
            <person name="Toshio Fujiwara R."/>
            <person name="Zhan B."/>
            <person name="Aroian R.V."/>
            <person name="Pafco B."/>
            <person name="Schwarz E.M."/>
        </authorList>
    </citation>
    <scope>NUCLEOTIDE SEQUENCE [LARGE SCALE GENOMIC DNA]</scope>
    <source>
        <strain evidence="9 10">Aroian</strain>
        <tissue evidence="9">Whole animal</tissue>
    </source>
</reference>
<feature type="transmembrane region" description="Helical" evidence="7">
    <location>
        <begin position="849"/>
        <end position="880"/>
    </location>
</feature>
<dbReference type="PANTHER" id="PTHR10796:SF88">
    <property type="entry name" value="SSD DOMAIN-CONTAINING PROTEIN"/>
    <property type="match status" value="1"/>
</dbReference>
<feature type="transmembrane region" description="Helical" evidence="7">
    <location>
        <begin position="44"/>
        <end position="65"/>
    </location>
</feature>
<evidence type="ECO:0000256" key="7">
    <source>
        <dbReference type="SAM" id="Phobius"/>
    </source>
</evidence>
<feature type="transmembrane region" description="Helical" evidence="7">
    <location>
        <begin position="755"/>
        <end position="774"/>
    </location>
</feature>
<feature type="transmembrane region" description="Helical" evidence="7">
    <location>
        <begin position="307"/>
        <end position="331"/>
    </location>
</feature>
<feature type="transmembrane region" description="Helical" evidence="7">
    <location>
        <begin position="807"/>
        <end position="828"/>
    </location>
</feature>
<dbReference type="InterPro" id="IPR048634">
    <property type="entry name" value="SecD_SecF_C"/>
</dbReference>
<organism evidence="9 10">
    <name type="scientific">Necator americanus</name>
    <name type="common">Human hookworm</name>
    <dbReference type="NCBI Taxonomy" id="51031"/>
    <lineage>
        <taxon>Eukaryota</taxon>
        <taxon>Metazoa</taxon>
        <taxon>Ecdysozoa</taxon>
        <taxon>Nematoda</taxon>
        <taxon>Chromadorea</taxon>
        <taxon>Rhabditida</taxon>
        <taxon>Rhabditina</taxon>
        <taxon>Rhabditomorpha</taxon>
        <taxon>Strongyloidea</taxon>
        <taxon>Ancylostomatidae</taxon>
        <taxon>Bunostominae</taxon>
        <taxon>Necator</taxon>
    </lineage>
</organism>
<evidence type="ECO:0000313" key="10">
    <source>
        <dbReference type="Proteomes" id="UP001303046"/>
    </source>
</evidence>
<keyword evidence="10" id="KW-1185">Reference proteome</keyword>
<dbReference type="Pfam" id="PF02355">
    <property type="entry name" value="SecD_SecF_C"/>
    <property type="match status" value="1"/>
</dbReference>
<comment type="subcellular location">
    <subcellularLocation>
        <location evidence="1">Membrane</location>
        <topology evidence="1">Multi-pass membrane protein</topology>
    </subcellularLocation>
</comment>
<accession>A0ABR1C2R5</accession>
<feature type="transmembrane region" description="Helical" evidence="7">
    <location>
        <begin position="886"/>
        <end position="913"/>
    </location>
</feature>
<name>A0ABR1C2R5_NECAM</name>
<evidence type="ECO:0000256" key="1">
    <source>
        <dbReference type="ARBA" id="ARBA00004141"/>
    </source>
</evidence>
<evidence type="ECO:0000256" key="4">
    <source>
        <dbReference type="ARBA" id="ARBA00022989"/>
    </source>
</evidence>